<proteinExistence type="predicted"/>
<dbReference type="Proteomes" id="UP000011747">
    <property type="component" value="Unassembled WGS sequence"/>
</dbReference>
<gene>
    <name evidence="1" type="ORF">HMPREF1015_00184</name>
</gene>
<evidence type="ECO:0000313" key="1">
    <source>
        <dbReference type="EMBL" id="EHL73829.1"/>
    </source>
</evidence>
<accession>G9QPG7</accession>
<protein>
    <submittedName>
        <fullName evidence="1">Uncharacterized protein</fullName>
    </submittedName>
</protein>
<dbReference type="AlphaFoldDB" id="G9QPG7"/>
<keyword evidence="2" id="KW-1185">Reference proteome</keyword>
<reference evidence="1 2" key="1">
    <citation type="submission" date="2011-09" db="EMBL/GenBank/DDBJ databases">
        <title>The Genome Sequence of Bacillus smithii 7_3_47FAA.</title>
        <authorList>
            <consortium name="The Broad Institute Genome Sequencing Platform"/>
            <person name="Earl A."/>
            <person name="Ward D."/>
            <person name="Feldgarden M."/>
            <person name="Gevers D."/>
            <person name="Daigneault M."/>
            <person name="Strauss J."/>
            <person name="Allen-Vercoe E."/>
            <person name="Young S.K."/>
            <person name="Zeng Q."/>
            <person name="Gargeya S."/>
            <person name="Fitzgerald M."/>
            <person name="Haas B."/>
            <person name="Abouelleil A."/>
            <person name="Alvarado L."/>
            <person name="Arachchi H.M."/>
            <person name="Berlin A."/>
            <person name="Brown A."/>
            <person name="Chapman S.B."/>
            <person name="Chen Z."/>
            <person name="Dunbar C."/>
            <person name="Freedman E."/>
            <person name="Gearin G."/>
            <person name="Goldberg J."/>
            <person name="Griggs A."/>
            <person name="Gujja S."/>
            <person name="Heiman D."/>
            <person name="Howarth C."/>
            <person name="Larson L."/>
            <person name="Lui A."/>
            <person name="MacDonald P.J.P."/>
            <person name="Montmayeur A."/>
            <person name="Murphy C."/>
            <person name="Neiman D."/>
            <person name="Pearson M."/>
            <person name="Priest M."/>
            <person name="Roberts A."/>
            <person name="Saif S."/>
            <person name="Shea T."/>
            <person name="Shenoy N."/>
            <person name="Sisk P."/>
            <person name="Stolte C."/>
            <person name="Sykes S."/>
            <person name="Wortman J."/>
            <person name="Nusbaum C."/>
            <person name="Birren B."/>
        </authorList>
    </citation>
    <scope>NUCLEOTIDE SEQUENCE [LARGE SCALE GENOMIC DNA]</scope>
    <source>
        <strain evidence="1 2">7_3_47FAA</strain>
    </source>
</reference>
<organism evidence="1 2">
    <name type="scientific">Bacillus smithii 7_3_47FAA</name>
    <dbReference type="NCBI Taxonomy" id="665952"/>
    <lineage>
        <taxon>Bacteria</taxon>
        <taxon>Bacillati</taxon>
        <taxon>Bacillota</taxon>
        <taxon>Bacilli</taxon>
        <taxon>Bacillales</taxon>
        <taxon>Bacillaceae</taxon>
        <taxon>Bacillus</taxon>
    </lineage>
</organism>
<sequence>MIFFQTAVFYEENICGERGQQADEVETILAIPLLVDSFSNFIL</sequence>
<evidence type="ECO:0000313" key="2">
    <source>
        <dbReference type="Proteomes" id="UP000011747"/>
    </source>
</evidence>
<name>G9QPG7_9BACI</name>
<dbReference type="RefSeq" id="WP_003355257.1">
    <property type="nucleotide sequence ID" value="NZ_JH414764.1"/>
</dbReference>
<dbReference type="HOGENOM" id="CLU_3229877_0_0_9"/>
<dbReference type="PATRIC" id="fig|665952.3.peg.3064"/>
<comment type="caution">
    <text evidence="1">The sequence shown here is derived from an EMBL/GenBank/DDBJ whole genome shotgun (WGS) entry which is preliminary data.</text>
</comment>
<dbReference type="EMBL" id="ACWF01000155">
    <property type="protein sequence ID" value="EHL73829.1"/>
    <property type="molecule type" value="Genomic_DNA"/>
</dbReference>